<name>A0ABR2EG71_9ROSI</name>
<organism evidence="1 2">
    <name type="scientific">Hibiscus sabdariffa</name>
    <name type="common">roselle</name>
    <dbReference type="NCBI Taxonomy" id="183260"/>
    <lineage>
        <taxon>Eukaryota</taxon>
        <taxon>Viridiplantae</taxon>
        <taxon>Streptophyta</taxon>
        <taxon>Embryophyta</taxon>
        <taxon>Tracheophyta</taxon>
        <taxon>Spermatophyta</taxon>
        <taxon>Magnoliopsida</taxon>
        <taxon>eudicotyledons</taxon>
        <taxon>Gunneridae</taxon>
        <taxon>Pentapetalae</taxon>
        <taxon>rosids</taxon>
        <taxon>malvids</taxon>
        <taxon>Malvales</taxon>
        <taxon>Malvaceae</taxon>
        <taxon>Malvoideae</taxon>
        <taxon>Hibiscus</taxon>
    </lineage>
</organism>
<dbReference type="EMBL" id="JBBPBM010000014">
    <property type="protein sequence ID" value="KAK8560257.1"/>
    <property type="molecule type" value="Genomic_DNA"/>
</dbReference>
<proteinExistence type="predicted"/>
<evidence type="ECO:0000313" key="2">
    <source>
        <dbReference type="Proteomes" id="UP001472677"/>
    </source>
</evidence>
<sequence>MRNNEKEKESKRQYTRWSIQNLCQKQVETVLDCNYIKDHRIRMRIEIEAVPDHEQDSNDVPCASYGDVPIYEVVSLQSKRERLLFNLLLNLHNLVKLSSRKDRMDKENPPVVDIAFRFRKVYVGTCDLETKQMLCKMHGLYLQFIIRRSILLLKQNESMKKVAPQLPYITREVTKEFRCYRQKWGWMDCLQSYN</sequence>
<gene>
    <name evidence="1" type="ORF">V6N12_013057</name>
</gene>
<comment type="caution">
    <text evidence="1">The sequence shown here is derived from an EMBL/GenBank/DDBJ whole genome shotgun (WGS) entry which is preliminary data.</text>
</comment>
<protein>
    <submittedName>
        <fullName evidence="1">Uncharacterized protein</fullName>
    </submittedName>
</protein>
<keyword evidence="2" id="KW-1185">Reference proteome</keyword>
<evidence type="ECO:0000313" key="1">
    <source>
        <dbReference type="EMBL" id="KAK8560257.1"/>
    </source>
</evidence>
<accession>A0ABR2EG71</accession>
<reference evidence="1 2" key="1">
    <citation type="journal article" date="2024" name="G3 (Bethesda)">
        <title>Genome assembly of Hibiscus sabdariffa L. provides insights into metabolisms of medicinal natural products.</title>
        <authorList>
            <person name="Kim T."/>
        </authorList>
    </citation>
    <scope>NUCLEOTIDE SEQUENCE [LARGE SCALE GENOMIC DNA]</scope>
    <source>
        <strain evidence="1">TK-2024</strain>
        <tissue evidence="1">Old leaves</tissue>
    </source>
</reference>
<dbReference type="Proteomes" id="UP001472677">
    <property type="component" value="Unassembled WGS sequence"/>
</dbReference>